<feature type="compositionally biased region" description="Basic and acidic residues" evidence="13">
    <location>
        <begin position="9"/>
        <end position="29"/>
    </location>
</feature>
<evidence type="ECO:0000313" key="16">
    <source>
        <dbReference type="Proteomes" id="UP000265515"/>
    </source>
</evidence>
<evidence type="ECO:0000256" key="2">
    <source>
        <dbReference type="ARBA" id="ARBA00022603"/>
    </source>
</evidence>
<feature type="binding site" evidence="11">
    <location>
        <position position="178"/>
    </location>
    <ligand>
        <name>S-adenosyl-L-methionine</name>
        <dbReference type="ChEBI" id="CHEBI:59789"/>
    </ligand>
</feature>
<dbReference type="GO" id="GO:0004482">
    <property type="term" value="F:mRNA 5'-cap (guanine-N7-)-methyltransferase activity"/>
    <property type="evidence" value="ECO:0007669"/>
    <property type="project" value="UniProtKB-EC"/>
</dbReference>
<evidence type="ECO:0000256" key="4">
    <source>
        <dbReference type="ARBA" id="ARBA00022679"/>
    </source>
</evidence>
<dbReference type="PANTHER" id="PTHR12189:SF2">
    <property type="entry name" value="MRNA CAP GUANINE-N7 METHYLTRANSFERASE"/>
    <property type="match status" value="1"/>
</dbReference>
<dbReference type="GO" id="GO:0003723">
    <property type="term" value="F:RNA binding"/>
    <property type="evidence" value="ECO:0007669"/>
    <property type="project" value="UniProtKB-KW"/>
</dbReference>
<dbReference type="SUPFAM" id="SSF53335">
    <property type="entry name" value="S-adenosyl-L-methionine-dependent methyltransferases"/>
    <property type="match status" value="1"/>
</dbReference>
<evidence type="ECO:0000256" key="11">
    <source>
        <dbReference type="PIRSR" id="PIRSR028762-1"/>
    </source>
</evidence>
<comment type="catalytic activity">
    <reaction evidence="9">
        <text>a 5'-end (5'-triphosphoguanosine)-ribonucleoside in mRNA + S-adenosyl-L-methionine = a 5'-end (N(7)-methyl 5'-triphosphoguanosine)-ribonucleoside in mRNA + S-adenosyl-L-homocysteine</text>
        <dbReference type="Rhea" id="RHEA:67008"/>
        <dbReference type="Rhea" id="RHEA-COMP:17166"/>
        <dbReference type="Rhea" id="RHEA-COMP:17167"/>
        <dbReference type="ChEBI" id="CHEBI:57856"/>
        <dbReference type="ChEBI" id="CHEBI:59789"/>
        <dbReference type="ChEBI" id="CHEBI:156461"/>
        <dbReference type="ChEBI" id="CHEBI:167617"/>
        <dbReference type="EC" id="2.1.1.56"/>
    </reaction>
</comment>
<evidence type="ECO:0000256" key="7">
    <source>
        <dbReference type="ARBA" id="ARBA00023042"/>
    </source>
</evidence>
<dbReference type="CDD" id="cd02440">
    <property type="entry name" value="AdoMet_MTases"/>
    <property type="match status" value="1"/>
</dbReference>
<keyword evidence="6 10" id="KW-0694">RNA-binding</keyword>
<feature type="binding site" evidence="12">
    <location>
        <begin position="76"/>
        <end position="77"/>
    </location>
    <ligand>
        <name>mRNA</name>
        <dbReference type="ChEBI" id="CHEBI:33699"/>
    </ligand>
</feature>
<dbReference type="InterPro" id="IPR016899">
    <property type="entry name" value="mRNA_G-N7_MeTrfase_euk"/>
</dbReference>
<dbReference type="AlphaFoldDB" id="A0A388KSN2"/>
<dbReference type="EC" id="2.1.1.56" evidence="10"/>
<evidence type="ECO:0000256" key="6">
    <source>
        <dbReference type="ARBA" id="ARBA00022884"/>
    </source>
</evidence>
<feature type="binding site" evidence="11">
    <location>
        <position position="156"/>
    </location>
    <ligand>
        <name>S-adenosyl-L-methionine</name>
        <dbReference type="ChEBI" id="CHEBI:59789"/>
    </ligand>
</feature>
<feature type="binding site" evidence="11">
    <location>
        <position position="183"/>
    </location>
    <ligand>
        <name>S-adenosyl-L-methionine</name>
        <dbReference type="ChEBI" id="CHEBI:59789"/>
    </ligand>
</feature>
<keyword evidence="3 10" id="KW-0507">mRNA processing</keyword>
<gene>
    <name evidence="15" type="ORF">CBR_g12774</name>
</gene>
<sequence>MLPSRKRSRSYDDVDGRDDDRGASEREFGDMPFVEEAEPGAFEPPQKLVALHYNLRENQTKAARENSPIIHLKKLNNWVKSTLIRRYTSRGDAVLDLACGKGGDLLKWDKAQVSYYVGVDIAIGSLKDFQVRYNGPSDHSRHWQPTKFPAKLICADCFEVSLEEPLKDDAPFDVCSCQFALHYSFQTCERVETALRNVASMLRPGGVFIGTMTDANVIVRKLREATTTLEFHNSVYGVRFGEAWADKKFAMDEPFGIEYQFHLEDAVDCPEYLVPMQVLQWKADQYDLDLEVKENFHEYIHKHCQEPENAELMRKMGVLGNDKQGTVISEDEWDAAYLYLVFVFRKRGGRPRPQDQPRRDRGGFRIINVEDIVTLS</sequence>
<feature type="site" description="mRNA cap binding" evidence="12">
    <location>
        <position position="132"/>
    </location>
</feature>
<keyword evidence="8 10" id="KW-0539">Nucleus</keyword>
<evidence type="ECO:0000313" key="15">
    <source>
        <dbReference type="EMBL" id="GBG73057.1"/>
    </source>
</evidence>
<protein>
    <recommendedName>
        <fullName evidence="10">mRNA cap guanine-N(7) methyltransferase</fullName>
        <ecNumber evidence="10">2.1.1.56</ecNumber>
    </recommendedName>
    <alternativeName>
        <fullName evidence="10">mRNA (guanine-N(7))-methyltransferase</fullName>
    </alternativeName>
    <alternativeName>
        <fullName evidence="10">mRNA cap methyltransferase</fullName>
    </alternativeName>
</protein>
<keyword evidence="5 10" id="KW-0949">S-adenosyl-L-methionine</keyword>
<evidence type="ECO:0000256" key="9">
    <source>
        <dbReference type="ARBA" id="ARBA00044712"/>
    </source>
</evidence>
<evidence type="ECO:0000256" key="10">
    <source>
        <dbReference type="PIRNR" id="PIRNR028762"/>
    </source>
</evidence>
<proteinExistence type="inferred from homology"/>
<dbReference type="InterPro" id="IPR039753">
    <property type="entry name" value="RG7MT1"/>
</dbReference>
<feature type="domain" description="MRNA cap 0 methyltransferase" evidence="14">
    <location>
        <begin position="67"/>
        <end position="347"/>
    </location>
</feature>
<feature type="site" description="mRNA cap binding" evidence="12">
    <location>
        <position position="107"/>
    </location>
</feature>
<feature type="binding site" evidence="11">
    <location>
        <position position="120"/>
    </location>
    <ligand>
        <name>S-adenosyl-L-methionine</name>
        <dbReference type="ChEBI" id="CHEBI:59789"/>
    </ligand>
</feature>
<evidence type="ECO:0000256" key="5">
    <source>
        <dbReference type="ARBA" id="ARBA00022691"/>
    </source>
</evidence>
<reference evidence="15 16" key="1">
    <citation type="journal article" date="2018" name="Cell">
        <title>The Chara Genome: Secondary Complexity and Implications for Plant Terrestrialization.</title>
        <authorList>
            <person name="Nishiyama T."/>
            <person name="Sakayama H."/>
            <person name="Vries J.D."/>
            <person name="Buschmann H."/>
            <person name="Saint-Marcoux D."/>
            <person name="Ullrich K.K."/>
            <person name="Haas F.B."/>
            <person name="Vanderstraeten L."/>
            <person name="Becker D."/>
            <person name="Lang D."/>
            <person name="Vosolsobe S."/>
            <person name="Rombauts S."/>
            <person name="Wilhelmsson P.K.I."/>
            <person name="Janitza P."/>
            <person name="Kern R."/>
            <person name="Heyl A."/>
            <person name="Rumpler F."/>
            <person name="Villalobos L.I.A.C."/>
            <person name="Clay J.M."/>
            <person name="Skokan R."/>
            <person name="Toyoda A."/>
            <person name="Suzuki Y."/>
            <person name="Kagoshima H."/>
            <person name="Schijlen E."/>
            <person name="Tajeshwar N."/>
            <person name="Catarino B."/>
            <person name="Hetherington A.J."/>
            <person name="Saltykova A."/>
            <person name="Bonnot C."/>
            <person name="Breuninger H."/>
            <person name="Symeonidi A."/>
            <person name="Radhakrishnan G.V."/>
            <person name="Van Nieuwerburgh F."/>
            <person name="Deforce D."/>
            <person name="Chang C."/>
            <person name="Karol K.G."/>
            <person name="Hedrich R."/>
            <person name="Ulvskov P."/>
            <person name="Glockner G."/>
            <person name="Delwiche C.F."/>
            <person name="Petrasek J."/>
            <person name="Van de Peer Y."/>
            <person name="Friml J."/>
            <person name="Beilby M."/>
            <person name="Dolan L."/>
            <person name="Kohara Y."/>
            <person name="Sugano S."/>
            <person name="Fujiyama A."/>
            <person name="Delaux P.-M."/>
            <person name="Quint M."/>
            <person name="TheiBen G."/>
            <person name="Hagemann M."/>
            <person name="Harholt J."/>
            <person name="Dunand C."/>
            <person name="Zachgo S."/>
            <person name="Langdale J."/>
            <person name="Maumus F."/>
            <person name="Straeten D.V.D."/>
            <person name="Gould S.B."/>
            <person name="Rensing S.A."/>
        </authorList>
    </citation>
    <scope>NUCLEOTIDE SEQUENCE [LARGE SCALE GENOMIC DNA]</scope>
    <source>
        <strain evidence="15 16">S276</strain>
    </source>
</reference>
<comment type="subcellular location">
    <subcellularLocation>
        <location evidence="1 10">Nucleus</location>
    </subcellularLocation>
</comment>
<evidence type="ECO:0000256" key="3">
    <source>
        <dbReference type="ARBA" id="ARBA00022664"/>
    </source>
</evidence>
<dbReference type="InterPro" id="IPR029063">
    <property type="entry name" value="SAM-dependent_MTases_sf"/>
</dbReference>
<dbReference type="Pfam" id="PF03291">
    <property type="entry name" value="mRNA_G-N7_MeTrfase"/>
    <property type="match status" value="1"/>
</dbReference>
<comment type="similarity">
    <text evidence="10">Belongs to the class I-like SAM-binding methyltransferase superfamily. mRNA cap 0 methyltransferase family.</text>
</comment>
<dbReference type="GO" id="GO:0005634">
    <property type="term" value="C:nucleus"/>
    <property type="evidence" value="ECO:0007669"/>
    <property type="project" value="UniProtKB-SubCell"/>
</dbReference>
<dbReference type="PANTHER" id="PTHR12189">
    <property type="entry name" value="MRNA GUANINE-7- METHYLTRANSFERASE"/>
    <property type="match status" value="1"/>
</dbReference>
<comment type="caution">
    <text evidence="15">The sequence shown here is derived from an EMBL/GenBank/DDBJ whole genome shotgun (WGS) entry which is preliminary data.</text>
</comment>
<dbReference type="Gene3D" id="3.40.50.150">
    <property type="entry name" value="Vaccinia Virus protein VP39"/>
    <property type="match status" value="1"/>
</dbReference>
<dbReference type="OMA" id="LITGDCF"/>
<feature type="binding site" evidence="11">
    <location>
        <position position="98"/>
    </location>
    <ligand>
        <name>S-adenosyl-L-methionine</name>
        <dbReference type="ChEBI" id="CHEBI:59789"/>
    </ligand>
</feature>
<organism evidence="15 16">
    <name type="scientific">Chara braunii</name>
    <name type="common">Braun's stonewort</name>
    <dbReference type="NCBI Taxonomy" id="69332"/>
    <lineage>
        <taxon>Eukaryota</taxon>
        <taxon>Viridiplantae</taxon>
        <taxon>Streptophyta</taxon>
        <taxon>Charophyceae</taxon>
        <taxon>Charales</taxon>
        <taxon>Characeae</taxon>
        <taxon>Chara</taxon>
    </lineage>
</organism>
<evidence type="ECO:0000259" key="14">
    <source>
        <dbReference type="PROSITE" id="PS51562"/>
    </source>
</evidence>
<feature type="site" description="mRNA cap binding" evidence="12">
    <location>
        <position position="339"/>
    </location>
</feature>
<keyword evidence="2 10" id="KW-0489">Methyltransferase</keyword>
<evidence type="ECO:0000256" key="13">
    <source>
        <dbReference type="SAM" id="MobiDB-lite"/>
    </source>
</evidence>
<dbReference type="InterPro" id="IPR004971">
    <property type="entry name" value="mRNA_G-N7_MeTrfase_dom"/>
</dbReference>
<dbReference type="STRING" id="69332.A0A388KSN2"/>
<dbReference type="OrthoDB" id="10248867at2759"/>
<accession>A0A388KSN2</accession>
<evidence type="ECO:0000256" key="12">
    <source>
        <dbReference type="PIRSR" id="PIRSR028762-2"/>
    </source>
</evidence>
<dbReference type="PIRSF" id="PIRSF028762">
    <property type="entry name" value="ABD1"/>
    <property type="match status" value="1"/>
</dbReference>
<feature type="binding site" evidence="11">
    <location>
        <position position="80"/>
    </location>
    <ligand>
        <name>S-adenosyl-L-methionine</name>
        <dbReference type="ChEBI" id="CHEBI:59789"/>
    </ligand>
</feature>
<dbReference type="Gramene" id="GBG73057">
    <property type="protein sequence ID" value="GBG73057"/>
    <property type="gene ID" value="CBR_g12774"/>
</dbReference>
<dbReference type="Proteomes" id="UP000265515">
    <property type="component" value="Unassembled WGS sequence"/>
</dbReference>
<name>A0A388KSN2_CHABU</name>
<keyword evidence="7 10" id="KW-0506">mRNA capping</keyword>
<evidence type="ECO:0000256" key="8">
    <source>
        <dbReference type="ARBA" id="ARBA00023242"/>
    </source>
</evidence>
<feature type="site" description="mRNA cap binding" evidence="12">
    <location>
        <position position="182"/>
    </location>
</feature>
<keyword evidence="16" id="KW-1185">Reference proteome</keyword>
<keyword evidence="4 10" id="KW-0808">Transferase</keyword>
<feature type="region of interest" description="Disordered" evidence="13">
    <location>
        <begin position="1"/>
        <end position="31"/>
    </location>
</feature>
<dbReference type="EMBL" id="BFEA01000176">
    <property type="protein sequence ID" value="GBG73057.1"/>
    <property type="molecule type" value="Genomic_DNA"/>
</dbReference>
<feature type="site" description="mRNA cap binding" evidence="12">
    <location>
        <position position="101"/>
    </location>
</feature>
<dbReference type="PROSITE" id="PS51562">
    <property type="entry name" value="RNA_CAP0_MT"/>
    <property type="match status" value="1"/>
</dbReference>
<evidence type="ECO:0000256" key="1">
    <source>
        <dbReference type="ARBA" id="ARBA00004123"/>
    </source>
</evidence>
<feature type="site" description="mRNA cap binding" evidence="12">
    <location>
        <position position="271"/>
    </location>
</feature>